<evidence type="ECO:0000313" key="4">
    <source>
        <dbReference type="EMBL" id="GAI87051.1"/>
    </source>
</evidence>
<reference evidence="4" key="1">
    <citation type="journal article" date="2014" name="Front. Microbiol.">
        <title>High frequency of phylogenetically diverse reductive dehalogenase-homologous genes in deep subseafloor sedimentary metagenomes.</title>
        <authorList>
            <person name="Kawai M."/>
            <person name="Futagami T."/>
            <person name="Toyoda A."/>
            <person name="Takaki Y."/>
            <person name="Nishi S."/>
            <person name="Hori S."/>
            <person name="Arai W."/>
            <person name="Tsubouchi T."/>
            <person name="Morono Y."/>
            <person name="Uchiyama I."/>
            <person name="Ito T."/>
            <person name="Fujiyama A."/>
            <person name="Inagaki F."/>
            <person name="Takami H."/>
        </authorList>
    </citation>
    <scope>NUCLEOTIDE SEQUENCE</scope>
    <source>
        <strain evidence="4">Expedition CK06-06</strain>
    </source>
</reference>
<dbReference type="EMBL" id="BARW01006199">
    <property type="protein sequence ID" value="GAI87051.1"/>
    <property type="molecule type" value="Genomic_DNA"/>
</dbReference>
<comment type="caution">
    <text evidence="4">The sequence shown here is derived from an EMBL/GenBank/DDBJ whole genome shotgun (WGS) entry which is preliminary data.</text>
</comment>
<dbReference type="AlphaFoldDB" id="X1T6Q4"/>
<dbReference type="PANTHER" id="PTHR34535:SF3">
    <property type="entry name" value="HYDROGENASE MATURATION FACTOR HYPA"/>
    <property type="match status" value="1"/>
</dbReference>
<evidence type="ECO:0008006" key="5">
    <source>
        <dbReference type="Google" id="ProtNLM"/>
    </source>
</evidence>
<proteinExistence type="inferred from homology"/>
<dbReference type="HAMAP" id="MF_00213">
    <property type="entry name" value="HypA_HybF"/>
    <property type="match status" value="1"/>
</dbReference>
<accession>X1T6Q4</accession>
<dbReference type="GO" id="GO:0008270">
    <property type="term" value="F:zinc ion binding"/>
    <property type="evidence" value="ECO:0007669"/>
    <property type="project" value="TreeGrafter"/>
</dbReference>
<evidence type="ECO:0000256" key="1">
    <source>
        <dbReference type="ARBA" id="ARBA00022596"/>
    </source>
</evidence>
<keyword evidence="1" id="KW-0533">Nickel</keyword>
<organism evidence="4">
    <name type="scientific">marine sediment metagenome</name>
    <dbReference type="NCBI Taxonomy" id="412755"/>
    <lineage>
        <taxon>unclassified sequences</taxon>
        <taxon>metagenomes</taxon>
        <taxon>ecological metagenomes</taxon>
    </lineage>
</organism>
<dbReference type="Pfam" id="PF01155">
    <property type="entry name" value="HypA"/>
    <property type="match status" value="1"/>
</dbReference>
<evidence type="ECO:0000256" key="2">
    <source>
        <dbReference type="ARBA" id="ARBA00022723"/>
    </source>
</evidence>
<dbReference type="Gene3D" id="3.30.2320.80">
    <property type="match status" value="1"/>
</dbReference>
<protein>
    <recommendedName>
        <fullName evidence="5">Hydrogenase maturation factor HypA</fullName>
    </recommendedName>
</protein>
<gene>
    <name evidence="4" type="ORF">S12H4_12998</name>
</gene>
<dbReference type="InterPro" id="IPR000688">
    <property type="entry name" value="HypA/HybF"/>
</dbReference>
<dbReference type="PANTHER" id="PTHR34535">
    <property type="entry name" value="HYDROGENASE MATURATION FACTOR HYPA"/>
    <property type="match status" value="1"/>
</dbReference>
<keyword evidence="3" id="KW-0862">Zinc</keyword>
<evidence type="ECO:0000256" key="3">
    <source>
        <dbReference type="ARBA" id="ARBA00022833"/>
    </source>
</evidence>
<sequence length="113" mass="12026">MHEFSLAKEIERIVAETLAERDGKLSQVNLVVGGLSGVLPDALLSALEFISSEGPLKGAKFVIREEPAVFTCSACSAVTNPLAPIFCCMECGSIKGELSGGTEFYIESLEVEE</sequence>
<keyword evidence="2" id="KW-0479">Metal-binding</keyword>
<name>X1T6Q4_9ZZZZ</name>
<dbReference type="PIRSF" id="PIRSF004761">
    <property type="entry name" value="Hydrgn_mat_HypA"/>
    <property type="match status" value="1"/>
</dbReference>
<dbReference type="GO" id="GO:0016151">
    <property type="term" value="F:nickel cation binding"/>
    <property type="evidence" value="ECO:0007669"/>
    <property type="project" value="InterPro"/>
</dbReference>
<dbReference type="GO" id="GO:0051604">
    <property type="term" value="P:protein maturation"/>
    <property type="evidence" value="ECO:0007669"/>
    <property type="project" value="InterPro"/>
</dbReference>